<dbReference type="InterPro" id="IPR000014">
    <property type="entry name" value="PAS"/>
</dbReference>
<dbReference type="InterPro" id="IPR036890">
    <property type="entry name" value="HATPase_C_sf"/>
</dbReference>
<gene>
    <name evidence="16" type="primary">ntrB</name>
    <name evidence="16" type="ORF">GCM10011348_42720</name>
</gene>
<organism evidence="16 17">
    <name type="scientific">Marinobacterium nitratireducens</name>
    <dbReference type="NCBI Taxonomy" id="518897"/>
    <lineage>
        <taxon>Bacteria</taxon>
        <taxon>Pseudomonadati</taxon>
        <taxon>Pseudomonadota</taxon>
        <taxon>Gammaproteobacteria</taxon>
        <taxon>Oceanospirillales</taxon>
        <taxon>Oceanospirillaceae</taxon>
        <taxon>Marinobacterium</taxon>
    </lineage>
</organism>
<dbReference type="InterPro" id="IPR035965">
    <property type="entry name" value="PAS-like_dom_sf"/>
</dbReference>
<dbReference type="InterPro" id="IPR004358">
    <property type="entry name" value="Sig_transdc_His_kin-like_C"/>
</dbReference>
<evidence type="ECO:0000256" key="10">
    <source>
        <dbReference type="ARBA" id="ARBA00023231"/>
    </source>
</evidence>
<dbReference type="CDD" id="cd00130">
    <property type="entry name" value="PAS"/>
    <property type="match status" value="1"/>
</dbReference>
<dbReference type="NCBIfam" id="NF008293">
    <property type="entry name" value="PRK11073.1"/>
    <property type="match status" value="1"/>
</dbReference>
<dbReference type="Proteomes" id="UP000599578">
    <property type="component" value="Unassembled WGS sequence"/>
</dbReference>
<dbReference type="SUPFAM" id="SSF55785">
    <property type="entry name" value="PYP-like sensor domain (PAS domain)"/>
    <property type="match status" value="1"/>
</dbReference>
<dbReference type="EC" id="2.7.13.3" evidence="2"/>
<dbReference type="SMART" id="SM00388">
    <property type="entry name" value="HisKA"/>
    <property type="match status" value="1"/>
</dbReference>
<evidence type="ECO:0000259" key="15">
    <source>
        <dbReference type="PROSITE" id="PS50109"/>
    </source>
</evidence>
<dbReference type="InterPro" id="IPR003661">
    <property type="entry name" value="HisK_dim/P_dom"/>
</dbReference>
<evidence type="ECO:0000256" key="12">
    <source>
        <dbReference type="ARBA" id="ARBA00039567"/>
    </source>
</evidence>
<evidence type="ECO:0000256" key="8">
    <source>
        <dbReference type="ARBA" id="ARBA00022840"/>
    </source>
</evidence>
<keyword evidence="5" id="KW-0547">Nucleotide-binding</keyword>
<evidence type="ECO:0000256" key="2">
    <source>
        <dbReference type="ARBA" id="ARBA00012438"/>
    </source>
</evidence>
<dbReference type="Gene3D" id="3.30.450.20">
    <property type="entry name" value="PAS domain"/>
    <property type="match status" value="1"/>
</dbReference>
<keyword evidence="10" id="KW-0535">Nitrogen fixation</keyword>
<dbReference type="PROSITE" id="PS50109">
    <property type="entry name" value="HIS_KIN"/>
    <property type="match status" value="1"/>
</dbReference>
<proteinExistence type="predicted"/>
<dbReference type="GO" id="GO:0005524">
    <property type="term" value="F:ATP binding"/>
    <property type="evidence" value="ECO:0007669"/>
    <property type="project" value="UniProtKB-KW"/>
</dbReference>
<dbReference type="Pfam" id="PF02518">
    <property type="entry name" value="HATPase_c"/>
    <property type="match status" value="1"/>
</dbReference>
<evidence type="ECO:0000256" key="3">
    <source>
        <dbReference type="ARBA" id="ARBA00022553"/>
    </source>
</evidence>
<name>A0A917ZPJ2_9GAMM</name>
<reference evidence="16 17" key="1">
    <citation type="journal article" date="2014" name="Int. J. Syst. Evol. Microbiol.">
        <title>Complete genome sequence of Corynebacterium casei LMG S-19264T (=DSM 44701T), isolated from a smear-ripened cheese.</title>
        <authorList>
            <consortium name="US DOE Joint Genome Institute (JGI-PGF)"/>
            <person name="Walter F."/>
            <person name="Albersmeier A."/>
            <person name="Kalinowski J."/>
            <person name="Ruckert C."/>
        </authorList>
    </citation>
    <scope>NUCLEOTIDE SEQUENCE [LARGE SCALE GENOMIC DNA]</scope>
    <source>
        <strain evidence="16 17">CGMCC 1.7286</strain>
    </source>
</reference>
<dbReference type="PRINTS" id="PR00344">
    <property type="entry name" value="BCTRLSENSOR"/>
</dbReference>
<dbReference type="InterPro" id="IPR036097">
    <property type="entry name" value="HisK_dim/P_sf"/>
</dbReference>
<dbReference type="GO" id="GO:0006355">
    <property type="term" value="P:regulation of DNA-templated transcription"/>
    <property type="evidence" value="ECO:0007669"/>
    <property type="project" value="InterPro"/>
</dbReference>
<keyword evidence="17" id="KW-1185">Reference proteome</keyword>
<evidence type="ECO:0000256" key="1">
    <source>
        <dbReference type="ARBA" id="ARBA00000085"/>
    </source>
</evidence>
<evidence type="ECO:0000313" key="16">
    <source>
        <dbReference type="EMBL" id="GGO88072.1"/>
    </source>
</evidence>
<evidence type="ECO:0000256" key="7">
    <source>
        <dbReference type="ARBA" id="ARBA00022801"/>
    </source>
</evidence>
<accession>A0A917ZPJ2</accession>
<dbReference type="Pfam" id="PF00989">
    <property type="entry name" value="PAS"/>
    <property type="match status" value="1"/>
</dbReference>
<protein>
    <recommendedName>
        <fullName evidence="12">Sensory histidine kinase/phosphatase NtrB</fullName>
        <ecNumber evidence="2">2.7.13.3</ecNumber>
    </recommendedName>
    <alternativeName>
        <fullName evidence="13">Nitrogen regulation protein NR(II)</fullName>
    </alternativeName>
    <alternativeName>
        <fullName evidence="14">Nitrogen regulator II</fullName>
    </alternativeName>
</protein>
<dbReference type="Gene3D" id="3.30.565.10">
    <property type="entry name" value="Histidine kinase-like ATPase, C-terminal domain"/>
    <property type="match status" value="1"/>
</dbReference>
<keyword evidence="8" id="KW-0067">ATP-binding</keyword>
<dbReference type="RefSeq" id="WP_188862668.1">
    <property type="nucleotide sequence ID" value="NZ_BMLT01000015.1"/>
</dbReference>
<dbReference type="PANTHER" id="PTHR43065:SF16">
    <property type="entry name" value="SENSORY HISTIDINE KINASE_PHOSPHATASE NTRB"/>
    <property type="match status" value="1"/>
</dbReference>
<dbReference type="Gene3D" id="1.10.287.130">
    <property type="match status" value="1"/>
</dbReference>
<dbReference type="EMBL" id="BMLT01000015">
    <property type="protein sequence ID" value="GGO88072.1"/>
    <property type="molecule type" value="Genomic_DNA"/>
</dbReference>
<evidence type="ECO:0000256" key="11">
    <source>
        <dbReference type="ARBA" id="ARBA00037696"/>
    </source>
</evidence>
<keyword evidence="4" id="KW-0808">Transferase</keyword>
<comment type="catalytic activity">
    <reaction evidence="1">
        <text>ATP + protein L-histidine = ADP + protein N-phospho-L-histidine.</text>
        <dbReference type="EC" id="2.7.13.3"/>
    </reaction>
</comment>
<dbReference type="NCBIfam" id="TIGR00229">
    <property type="entry name" value="sensory_box"/>
    <property type="match status" value="1"/>
</dbReference>
<comment type="caution">
    <text evidence="16">The sequence shown here is derived from an EMBL/GenBank/DDBJ whole genome shotgun (WGS) entry which is preliminary data.</text>
</comment>
<evidence type="ECO:0000256" key="14">
    <source>
        <dbReference type="ARBA" id="ARBA00043094"/>
    </source>
</evidence>
<dbReference type="GO" id="GO:0000155">
    <property type="term" value="F:phosphorelay sensor kinase activity"/>
    <property type="evidence" value="ECO:0007669"/>
    <property type="project" value="InterPro"/>
</dbReference>
<comment type="function">
    <text evidence="11">Member of the two-component regulatory system NtrB/NtrC, which controls expression of the nitrogen-regulated (ntr) genes in response to nitrogen limitation. Under conditions of nitrogen limitation, NtrB autophosphorylates and transfers the phosphoryl group to NtrC. In the presence of nitrogen, acts as a phosphatase that dephosphorylates and inactivates NtrC.</text>
</comment>
<dbReference type="PANTHER" id="PTHR43065">
    <property type="entry name" value="SENSOR HISTIDINE KINASE"/>
    <property type="match status" value="1"/>
</dbReference>
<keyword evidence="7" id="KW-0378">Hydrolase</keyword>
<dbReference type="InterPro" id="IPR005467">
    <property type="entry name" value="His_kinase_dom"/>
</dbReference>
<feature type="domain" description="Histidine kinase" evidence="15">
    <location>
        <begin position="139"/>
        <end position="355"/>
    </location>
</feature>
<evidence type="ECO:0000256" key="13">
    <source>
        <dbReference type="ARBA" id="ARBA00042313"/>
    </source>
</evidence>
<evidence type="ECO:0000256" key="9">
    <source>
        <dbReference type="ARBA" id="ARBA00023012"/>
    </source>
</evidence>
<evidence type="ECO:0000313" key="17">
    <source>
        <dbReference type="Proteomes" id="UP000599578"/>
    </source>
</evidence>
<sequence length="361" mass="40740">MFRSSQHKQILENLTTAVVMLDGRLCIEYMNPAAEMLFEASARRLRGKPATDWLANSPEELKVLQESLETGHPYTKREARMMTLGGHELTVDYSVNSISQSRGERSLLVEVEARDRLMRIEREEELLTRHASARNLVRGLAHEIKNPLGGIRGAAQLLERELGDEELHEYTRVIIEEADRLRNLVDRLLGPRKLPQLSDVNIHAILERVCSLVSAESGSWLHIQRDYDPSIPEFEGDAEQLIQAVLNIVRNAMQALERSGTPEPLISLQTRALRQITLGTERHRLVCCVIITDNGPGIPEHILNNIFYPMVTGHADGTGLGLSIAQSIINQHHGLIECTTEPGETQFKLFIPLEHHHENLR</sequence>
<dbReference type="InterPro" id="IPR013767">
    <property type="entry name" value="PAS_fold"/>
</dbReference>
<dbReference type="SUPFAM" id="SSF55874">
    <property type="entry name" value="ATPase domain of HSP90 chaperone/DNA topoisomerase II/histidine kinase"/>
    <property type="match status" value="1"/>
</dbReference>
<dbReference type="AlphaFoldDB" id="A0A917ZPJ2"/>
<dbReference type="CDD" id="cd00082">
    <property type="entry name" value="HisKA"/>
    <property type="match status" value="1"/>
</dbReference>
<keyword evidence="6 16" id="KW-0418">Kinase</keyword>
<dbReference type="SMART" id="SM00387">
    <property type="entry name" value="HATPase_c"/>
    <property type="match status" value="1"/>
</dbReference>
<evidence type="ECO:0000256" key="4">
    <source>
        <dbReference type="ARBA" id="ARBA00022679"/>
    </source>
</evidence>
<dbReference type="SUPFAM" id="SSF47384">
    <property type="entry name" value="Homodimeric domain of signal transducing histidine kinase"/>
    <property type="match status" value="1"/>
</dbReference>
<dbReference type="GO" id="GO:0016787">
    <property type="term" value="F:hydrolase activity"/>
    <property type="evidence" value="ECO:0007669"/>
    <property type="project" value="UniProtKB-KW"/>
</dbReference>
<dbReference type="Pfam" id="PF00512">
    <property type="entry name" value="HisKA"/>
    <property type="match status" value="1"/>
</dbReference>
<evidence type="ECO:0000256" key="5">
    <source>
        <dbReference type="ARBA" id="ARBA00022741"/>
    </source>
</evidence>
<evidence type="ECO:0000256" key="6">
    <source>
        <dbReference type="ARBA" id="ARBA00022777"/>
    </source>
</evidence>
<keyword evidence="9" id="KW-0902">Two-component regulatory system</keyword>
<keyword evidence="3" id="KW-0597">Phosphoprotein</keyword>
<dbReference type="SMART" id="SM00091">
    <property type="entry name" value="PAS"/>
    <property type="match status" value="1"/>
</dbReference>
<dbReference type="InterPro" id="IPR003594">
    <property type="entry name" value="HATPase_dom"/>
</dbReference>